<dbReference type="EMBL" id="GL629765">
    <property type="protein sequence ID" value="EFX03983.1"/>
    <property type="molecule type" value="Genomic_DNA"/>
</dbReference>
<dbReference type="InterPro" id="IPR002347">
    <property type="entry name" value="SDR_fam"/>
</dbReference>
<gene>
    <name evidence="1" type="ORF">CMQ_911</name>
</gene>
<dbReference type="STRING" id="655863.F0XES7"/>
<dbReference type="GeneID" id="25982043"/>
<dbReference type="Gene3D" id="3.40.50.720">
    <property type="entry name" value="NAD(P)-binding Rossmann-like Domain"/>
    <property type="match status" value="1"/>
</dbReference>
<sequence length="62" mass="6905">MLDLQPNSELQSKIGEAGSFIKSDVSDYDSQAKAFQGAWDRYGRLDLVVLNAGITDRRRSDV</sequence>
<dbReference type="InParanoid" id="F0XES7"/>
<dbReference type="RefSeq" id="XP_014173465.1">
    <property type="nucleotide sequence ID" value="XM_014317990.1"/>
</dbReference>
<dbReference type="AlphaFoldDB" id="F0XES7"/>
<proteinExistence type="predicted"/>
<name>F0XES7_GROCL</name>
<accession>F0XES7</accession>
<dbReference type="OrthoDB" id="5371740at2759"/>
<dbReference type="SUPFAM" id="SSF51735">
    <property type="entry name" value="NAD(P)-binding Rossmann-fold domains"/>
    <property type="match status" value="1"/>
</dbReference>
<dbReference type="InterPro" id="IPR036291">
    <property type="entry name" value="NAD(P)-bd_dom_sf"/>
</dbReference>
<dbReference type="Proteomes" id="UP000007796">
    <property type="component" value="Unassembled WGS sequence"/>
</dbReference>
<keyword evidence="2" id="KW-1185">Reference proteome</keyword>
<dbReference type="Pfam" id="PF00106">
    <property type="entry name" value="adh_short"/>
    <property type="match status" value="1"/>
</dbReference>
<organism evidence="2">
    <name type="scientific">Grosmannia clavigera (strain kw1407 / UAMH 11150)</name>
    <name type="common">Blue stain fungus</name>
    <name type="synonym">Graphiocladiella clavigera</name>
    <dbReference type="NCBI Taxonomy" id="655863"/>
    <lineage>
        <taxon>Eukaryota</taxon>
        <taxon>Fungi</taxon>
        <taxon>Dikarya</taxon>
        <taxon>Ascomycota</taxon>
        <taxon>Pezizomycotina</taxon>
        <taxon>Sordariomycetes</taxon>
        <taxon>Sordariomycetidae</taxon>
        <taxon>Ophiostomatales</taxon>
        <taxon>Ophiostomataceae</taxon>
        <taxon>Leptographium</taxon>
    </lineage>
</organism>
<evidence type="ECO:0000313" key="1">
    <source>
        <dbReference type="EMBL" id="EFX03983.1"/>
    </source>
</evidence>
<protein>
    <recommendedName>
        <fullName evidence="3">Short chain dehydrogenase reductase</fullName>
    </recommendedName>
</protein>
<dbReference type="HOGENOM" id="CLU_2904387_0_0_1"/>
<evidence type="ECO:0008006" key="3">
    <source>
        <dbReference type="Google" id="ProtNLM"/>
    </source>
</evidence>
<evidence type="ECO:0000313" key="2">
    <source>
        <dbReference type="Proteomes" id="UP000007796"/>
    </source>
</evidence>
<reference evidence="1 2" key="1">
    <citation type="journal article" date="2011" name="Proc. Natl. Acad. Sci. U.S.A.">
        <title>Genome and transcriptome analyses of the mountain pine beetle-fungal symbiont Grosmannia clavigera, a lodgepole pine pathogen.</title>
        <authorList>
            <person name="DiGuistini S."/>
            <person name="Wang Y."/>
            <person name="Liao N.Y."/>
            <person name="Taylor G."/>
            <person name="Tanguay P."/>
            <person name="Feau N."/>
            <person name="Henrissat B."/>
            <person name="Chan S.K."/>
            <person name="Hesse-Orce U."/>
            <person name="Alamouti S.M."/>
            <person name="Tsui C.K.M."/>
            <person name="Docking R.T."/>
            <person name="Levasseur A."/>
            <person name="Haridas S."/>
            <person name="Robertson G."/>
            <person name="Birol I."/>
            <person name="Holt R.A."/>
            <person name="Marra M.A."/>
            <person name="Hamelin R.C."/>
            <person name="Hirst M."/>
            <person name="Jones S.J.M."/>
            <person name="Bohlmann J."/>
            <person name="Breuil C."/>
        </authorList>
    </citation>
    <scope>NUCLEOTIDE SEQUENCE [LARGE SCALE GENOMIC DNA]</scope>
    <source>
        <strain evidence="2">kw1407 / UAMH 11150</strain>
    </source>
</reference>